<reference evidence="3" key="1">
    <citation type="submission" date="2023-07" db="EMBL/GenBank/DDBJ databases">
        <title>Genomic Encyclopedia of Type Strains, Phase IV (KMG-IV): sequencing the most valuable type-strain genomes for metagenomic binning, comparative biology and taxonomic classification.</title>
        <authorList>
            <person name="Goeker M."/>
        </authorList>
    </citation>
    <scope>NUCLEOTIDE SEQUENCE</scope>
    <source>
        <strain evidence="3">DSM 26174</strain>
    </source>
</reference>
<organism evidence="3 4">
    <name type="scientific">Aureibacter tunicatorum</name>
    <dbReference type="NCBI Taxonomy" id="866807"/>
    <lineage>
        <taxon>Bacteria</taxon>
        <taxon>Pseudomonadati</taxon>
        <taxon>Bacteroidota</taxon>
        <taxon>Cytophagia</taxon>
        <taxon>Cytophagales</taxon>
        <taxon>Persicobacteraceae</taxon>
        <taxon>Aureibacter</taxon>
    </lineage>
</organism>
<dbReference type="RefSeq" id="WP_309937557.1">
    <property type="nucleotide sequence ID" value="NZ_AP025305.1"/>
</dbReference>
<dbReference type="PANTHER" id="PTHR43798:SF31">
    <property type="entry name" value="AB HYDROLASE SUPERFAMILY PROTEIN YCLE"/>
    <property type="match status" value="1"/>
</dbReference>
<dbReference type="PANTHER" id="PTHR43798">
    <property type="entry name" value="MONOACYLGLYCEROL LIPASE"/>
    <property type="match status" value="1"/>
</dbReference>
<sequence>MKTKKTSLAILSGVLVVGAAILMGPKPSTPELTPKVQIETPMALSKLEDTLKQIDAEEGPIRPGNESKIEWINGVPEKTEYVVMYLHGFTASPEEGAPVHRNFAKRYQANLFLPRLQSHGLDVAKPMEDLTPENYLQSAKEALMIASHLGKKVVVMGCSTGGTLALYLAAHNPELIHSVLLYSPNIKLADPSAVLLTKPWGKNLAKAVLGSDMREVDLEDGEKPYWYKKSSVNGLISMASLVEHTMHEETFKSVKQPVFMGYFYENEDNQDQVVSVEAMREMFDQLGSEKKKQVAFPNVNAHVICSDICSDDYLSVEKATFQFADSVLKMIASEEHQ</sequence>
<evidence type="ECO:0000259" key="2">
    <source>
        <dbReference type="Pfam" id="PF12146"/>
    </source>
</evidence>
<dbReference type="GO" id="GO:0016787">
    <property type="term" value="F:hydrolase activity"/>
    <property type="evidence" value="ECO:0007669"/>
    <property type="project" value="UniProtKB-KW"/>
</dbReference>
<dbReference type="InterPro" id="IPR029058">
    <property type="entry name" value="AB_hydrolase_fold"/>
</dbReference>
<keyword evidence="4" id="KW-1185">Reference proteome</keyword>
<evidence type="ECO:0000256" key="1">
    <source>
        <dbReference type="ARBA" id="ARBA00022801"/>
    </source>
</evidence>
<dbReference type="GO" id="GO:0016020">
    <property type="term" value="C:membrane"/>
    <property type="evidence" value="ECO:0007669"/>
    <property type="project" value="TreeGrafter"/>
</dbReference>
<keyword evidence="1" id="KW-0378">Hydrolase</keyword>
<comment type="caution">
    <text evidence="3">The sequence shown here is derived from an EMBL/GenBank/DDBJ whole genome shotgun (WGS) entry which is preliminary data.</text>
</comment>
<dbReference type="SUPFAM" id="SSF53474">
    <property type="entry name" value="alpha/beta-Hydrolases"/>
    <property type="match status" value="1"/>
</dbReference>
<dbReference type="Proteomes" id="UP001185092">
    <property type="component" value="Unassembled WGS sequence"/>
</dbReference>
<evidence type="ECO:0000313" key="4">
    <source>
        <dbReference type="Proteomes" id="UP001185092"/>
    </source>
</evidence>
<evidence type="ECO:0000313" key="3">
    <source>
        <dbReference type="EMBL" id="MDR6238088.1"/>
    </source>
</evidence>
<name>A0AAE3XL96_9BACT</name>
<accession>A0AAE3XL96</accession>
<proteinExistence type="predicted"/>
<dbReference type="EMBL" id="JAVDQD010000001">
    <property type="protein sequence ID" value="MDR6238088.1"/>
    <property type="molecule type" value="Genomic_DNA"/>
</dbReference>
<dbReference type="InterPro" id="IPR050266">
    <property type="entry name" value="AB_hydrolase_sf"/>
</dbReference>
<dbReference type="Pfam" id="PF12146">
    <property type="entry name" value="Hydrolase_4"/>
    <property type="match status" value="1"/>
</dbReference>
<protein>
    <submittedName>
        <fullName evidence="3">Esterase/lipase</fullName>
    </submittedName>
</protein>
<dbReference type="Gene3D" id="3.40.50.1820">
    <property type="entry name" value="alpha/beta hydrolase"/>
    <property type="match status" value="1"/>
</dbReference>
<gene>
    <name evidence="3" type="ORF">HNQ88_001064</name>
</gene>
<feature type="domain" description="Serine aminopeptidase S33" evidence="2">
    <location>
        <begin position="144"/>
        <end position="298"/>
    </location>
</feature>
<dbReference type="InterPro" id="IPR022742">
    <property type="entry name" value="Hydrolase_4"/>
</dbReference>
<dbReference type="AlphaFoldDB" id="A0AAE3XL96"/>